<dbReference type="Proteomes" id="UP000078559">
    <property type="component" value="Unassembled WGS sequence"/>
</dbReference>
<sequence>MNNRTSKTGPRRPRMRLSRSLQEQPLNAVARERAEYPPDQSIQSPSKASLPDVQVNSTKRQLDEIDQSAAKRTRLSTEVEAEGAQPADKTAFIQHPKPKPLYAAFLKRFVEPFQPRSGLVDSFVSEWLESVGSDRSTNCRSDSCLSQFVSEPVPRQGTKSASQIGYTRDSDGFMLPPTPILAEYLSGADIESVSVASDVNRFSSSLSQASGGDLVEDPLYRDMNLAVNNIYLRPLREPFPNQIAELINHMRRGRDSPGPSTEEVWEDAELNELWMGAGESKAKDYFRDRIFPKTQARLYISWKHDELQYYMANVESFLLHRPDHYLEFRKYVRNIIGWGKDKRLSEIRSSLDTLLKASRERASVAKSRPPPSDISVTSSKRDKSSSRGRAGDTESDFDEPSGAGM</sequence>
<dbReference type="OrthoDB" id="5233438at2759"/>
<dbReference type="PANTHER" id="PTHR42470">
    <property type="entry name" value="VAST DOMAIN-CONTAINING PROTEIN"/>
    <property type="match status" value="1"/>
</dbReference>
<gene>
    <name evidence="2" type="ORF">VM1G_10912</name>
</gene>
<dbReference type="PANTHER" id="PTHR42470:SF1">
    <property type="entry name" value="VAST DOMAIN-CONTAINING PROTEIN"/>
    <property type="match status" value="1"/>
</dbReference>
<feature type="region of interest" description="Disordered" evidence="1">
    <location>
        <begin position="1"/>
        <end position="83"/>
    </location>
</feature>
<feature type="region of interest" description="Disordered" evidence="1">
    <location>
        <begin position="359"/>
        <end position="405"/>
    </location>
</feature>
<evidence type="ECO:0000313" key="3">
    <source>
        <dbReference type="Proteomes" id="UP000078559"/>
    </source>
</evidence>
<evidence type="ECO:0000256" key="1">
    <source>
        <dbReference type="SAM" id="MobiDB-lite"/>
    </source>
</evidence>
<evidence type="ECO:0000313" key="2">
    <source>
        <dbReference type="EMBL" id="KUI64125.1"/>
    </source>
</evidence>
<reference evidence="2" key="1">
    <citation type="submission" date="2014-12" db="EMBL/GenBank/DDBJ databases">
        <title>Genome Sequence of Valsa Canker Pathogens Uncovers a Specific Adaption of Colonization on Woody Bark.</title>
        <authorList>
            <person name="Yin Z."/>
            <person name="Liu H."/>
            <person name="Gao X."/>
            <person name="Li Z."/>
            <person name="Song N."/>
            <person name="Ke X."/>
            <person name="Dai Q."/>
            <person name="Wu Y."/>
            <person name="Sun Y."/>
            <person name="Xu J.-R."/>
            <person name="Kang Z.K."/>
            <person name="Wang L."/>
            <person name="Huang L."/>
        </authorList>
    </citation>
    <scope>NUCLEOTIDE SEQUENCE [LARGE SCALE GENOMIC DNA]</scope>
    <source>
        <strain evidence="2">03-8</strain>
    </source>
</reference>
<protein>
    <submittedName>
        <fullName evidence="2">Uncharacterized protein</fullName>
    </submittedName>
</protein>
<name>A0A194VJR9_CYTMA</name>
<dbReference type="AlphaFoldDB" id="A0A194VJR9"/>
<proteinExistence type="predicted"/>
<feature type="compositionally biased region" description="Basic and acidic residues" evidence="1">
    <location>
        <begin position="379"/>
        <end position="392"/>
    </location>
</feature>
<keyword evidence="3" id="KW-1185">Reference proteome</keyword>
<organism evidence="2 3">
    <name type="scientific">Cytospora mali</name>
    <name type="common">Apple Valsa canker fungus</name>
    <name type="synonym">Valsa mali</name>
    <dbReference type="NCBI Taxonomy" id="578113"/>
    <lineage>
        <taxon>Eukaryota</taxon>
        <taxon>Fungi</taxon>
        <taxon>Dikarya</taxon>
        <taxon>Ascomycota</taxon>
        <taxon>Pezizomycotina</taxon>
        <taxon>Sordariomycetes</taxon>
        <taxon>Sordariomycetidae</taxon>
        <taxon>Diaporthales</taxon>
        <taxon>Cytosporaceae</taxon>
        <taxon>Cytospora</taxon>
    </lineage>
</organism>
<accession>A0A194VJR9</accession>
<dbReference type="EMBL" id="KN796121">
    <property type="protein sequence ID" value="KUI64125.1"/>
    <property type="molecule type" value="Genomic_DNA"/>
</dbReference>